<protein>
    <recommendedName>
        <fullName evidence="5">RING-type domain-containing protein</fullName>
    </recommendedName>
</protein>
<gene>
    <name evidence="6" type="ORF">ECRASSUSDP1_LOCUS22570</name>
</gene>
<dbReference type="InterPro" id="IPR001841">
    <property type="entry name" value="Znf_RING"/>
</dbReference>
<evidence type="ECO:0000313" key="7">
    <source>
        <dbReference type="Proteomes" id="UP001295684"/>
    </source>
</evidence>
<dbReference type="AlphaFoldDB" id="A0AAD2D4T2"/>
<proteinExistence type="predicted"/>
<keyword evidence="7" id="KW-1185">Reference proteome</keyword>
<feature type="domain" description="RING-type" evidence="5">
    <location>
        <begin position="171"/>
        <end position="210"/>
    </location>
</feature>
<dbReference type="EMBL" id="CAMPGE010023152">
    <property type="protein sequence ID" value="CAI2381124.1"/>
    <property type="molecule type" value="Genomic_DNA"/>
</dbReference>
<dbReference type="PROSITE" id="PS50089">
    <property type="entry name" value="ZF_RING_2"/>
    <property type="match status" value="1"/>
</dbReference>
<dbReference type="GO" id="GO:0061630">
    <property type="term" value="F:ubiquitin protein ligase activity"/>
    <property type="evidence" value="ECO:0007669"/>
    <property type="project" value="TreeGrafter"/>
</dbReference>
<dbReference type="SMART" id="SM00744">
    <property type="entry name" value="RINGv"/>
    <property type="match status" value="1"/>
</dbReference>
<name>A0AAD2D4T2_EUPCR</name>
<dbReference type="PANTHER" id="PTHR15710:SF243">
    <property type="entry name" value="E3 UBIQUITIN-PROTEIN LIGASE PRAJA-2 ISOFORM X1"/>
    <property type="match status" value="1"/>
</dbReference>
<dbReference type="InterPro" id="IPR013083">
    <property type="entry name" value="Znf_RING/FYVE/PHD"/>
</dbReference>
<keyword evidence="3" id="KW-0862">Zinc</keyword>
<dbReference type="InterPro" id="IPR011016">
    <property type="entry name" value="Znf_RING-CH"/>
</dbReference>
<evidence type="ECO:0000313" key="6">
    <source>
        <dbReference type="EMBL" id="CAI2381124.1"/>
    </source>
</evidence>
<dbReference type="PANTHER" id="PTHR15710">
    <property type="entry name" value="E3 UBIQUITIN-PROTEIN LIGASE PRAJA"/>
    <property type="match status" value="1"/>
</dbReference>
<evidence type="ECO:0000256" key="1">
    <source>
        <dbReference type="ARBA" id="ARBA00022723"/>
    </source>
</evidence>
<dbReference type="SUPFAM" id="SSF57850">
    <property type="entry name" value="RING/U-box"/>
    <property type="match status" value="1"/>
</dbReference>
<comment type="caution">
    <text evidence="6">The sequence shown here is derived from an EMBL/GenBank/DDBJ whole genome shotgun (WGS) entry which is preliminary data.</text>
</comment>
<accession>A0AAD2D4T2</accession>
<dbReference type="GO" id="GO:0016567">
    <property type="term" value="P:protein ubiquitination"/>
    <property type="evidence" value="ECO:0007669"/>
    <property type="project" value="TreeGrafter"/>
</dbReference>
<reference evidence="6" key="1">
    <citation type="submission" date="2023-07" db="EMBL/GenBank/DDBJ databases">
        <authorList>
            <consortium name="AG Swart"/>
            <person name="Singh M."/>
            <person name="Singh A."/>
            <person name="Seah K."/>
            <person name="Emmerich C."/>
        </authorList>
    </citation>
    <scope>NUCLEOTIDE SEQUENCE</scope>
    <source>
        <strain evidence="6">DP1</strain>
    </source>
</reference>
<dbReference type="Proteomes" id="UP001295684">
    <property type="component" value="Unassembled WGS sequence"/>
</dbReference>
<dbReference type="Pfam" id="PF13639">
    <property type="entry name" value="zf-RING_2"/>
    <property type="match status" value="1"/>
</dbReference>
<keyword evidence="1" id="KW-0479">Metal-binding</keyword>
<dbReference type="GO" id="GO:0008270">
    <property type="term" value="F:zinc ion binding"/>
    <property type="evidence" value="ECO:0007669"/>
    <property type="project" value="UniProtKB-KW"/>
</dbReference>
<dbReference type="GO" id="GO:0005737">
    <property type="term" value="C:cytoplasm"/>
    <property type="evidence" value="ECO:0007669"/>
    <property type="project" value="TreeGrafter"/>
</dbReference>
<evidence type="ECO:0000256" key="3">
    <source>
        <dbReference type="ARBA" id="ARBA00022833"/>
    </source>
</evidence>
<organism evidence="6 7">
    <name type="scientific">Euplotes crassus</name>
    <dbReference type="NCBI Taxonomy" id="5936"/>
    <lineage>
        <taxon>Eukaryota</taxon>
        <taxon>Sar</taxon>
        <taxon>Alveolata</taxon>
        <taxon>Ciliophora</taxon>
        <taxon>Intramacronucleata</taxon>
        <taxon>Spirotrichea</taxon>
        <taxon>Hypotrichia</taxon>
        <taxon>Euplotida</taxon>
        <taxon>Euplotidae</taxon>
        <taxon>Moneuplotes</taxon>
    </lineage>
</organism>
<sequence>MESRDNLVHPEGETTNPAELPTCPKCTMVMKMVKNILTCPECDKKEKGFFGNTFSGLFEAIYDITVGSVKGLKTVKEEFVPTVKRTFSELISVKDVVIQAGQTDEDGNNIITELKIESIYLPIARRFGIVDKNNPMYPASEEDIKKLEEIKLKEEDKEEDPETGEMNPPQCRICMTEIEEGAIKTPCGHYFDKDCIMPWLRIHNRCPICKSVVAK</sequence>
<evidence type="ECO:0000256" key="2">
    <source>
        <dbReference type="ARBA" id="ARBA00022771"/>
    </source>
</evidence>
<evidence type="ECO:0000256" key="4">
    <source>
        <dbReference type="PROSITE-ProRule" id="PRU00175"/>
    </source>
</evidence>
<dbReference type="Gene3D" id="3.30.40.10">
    <property type="entry name" value="Zinc/RING finger domain, C3HC4 (zinc finger)"/>
    <property type="match status" value="1"/>
</dbReference>
<dbReference type="SMART" id="SM00184">
    <property type="entry name" value="RING"/>
    <property type="match status" value="1"/>
</dbReference>
<evidence type="ECO:0000259" key="5">
    <source>
        <dbReference type="PROSITE" id="PS50089"/>
    </source>
</evidence>
<keyword evidence="2 4" id="KW-0863">Zinc-finger</keyword>